<feature type="chain" id="PRO_5047369944" evidence="6">
    <location>
        <begin position="21"/>
        <end position="254"/>
    </location>
</feature>
<accession>A0ABS7JP34</accession>
<organism evidence="7 8">
    <name type="scientific">Helicobacter turcicus</name>
    <dbReference type="NCBI Taxonomy" id="2867412"/>
    <lineage>
        <taxon>Bacteria</taxon>
        <taxon>Pseudomonadati</taxon>
        <taxon>Campylobacterota</taxon>
        <taxon>Epsilonproteobacteria</taxon>
        <taxon>Campylobacterales</taxon>
        <taxon>Helicobacteraceae</taxon>
        <taxon>Helicobacter</taxon>
    </lineage>
</organism>
<protein>
    <submittedName>
        <fullName evidence="7">Complement resistance protein TraT</fullName>
    </submittedName>
</protein>
<sequence length="254" mass="27283">MKKLIIGIFSVLLFSGCVTTSLQTKVTMAQSVFIDPVNATQKIIYVAVRNTSGQNINLQSKIEQHLQQKGYQITQNPDNATFILQANILYCDVKQENNAQDAAILGAAAGAGVGIYNHSSATGGVVGGLAGAVVGGLAGKLTEDKIFQMQVDINIRQKTNARVWADNGQSIGQAKVSNQKRAGFLNSFGGNVRDTQGGGNLQSNIQNYDNQSYERDYIQKQTTLLAEATKLNLTLQEAIPVLEDKVSSQISGIF</sequence>
<comment type="caution">
    <text evidence="7">The sequence shown here is derived from an EMBL/GenBank/DDBJ whole genome shotgun (WGS) entry which is preliminary data.</text>
</comment>
<dbReference type="PIRSF" id="PIRSF002859">
    <property type="entry name" value="Lipo_traT"/>
    <property type="match status" value="1"/>
</dbReference>
<keyword evidence="8" id="KW-1185">Reference proteome</keyword>
<feature type="signal peptide" evidence="6">
    <location>
        <begin position="1"/>
        <end position="20"/>
    </location>
</feature>
<dbReference type="Pfam" id="PF05818">
    <property type="entry name" value="TraT"/>
    <property type="match status" value="1"/>
</dbReference>
<reference evidence="7 8" key="1">
    <citation type="submission" date="2021-08" db="EMBL/GenBank/DDBJ databases">
        <title>Helicobacter spp. isolated from feces of Anatolian Ground Squirrel (Spermophilus xanthoprymnus) in Turkey.</title>
        <authorList>
            <person name="Aydin F."/>
            <person name="Abay S."/>
            <person name="Kayman T."/>
            <person name="Karakaya E."/>
            <person name="Saticioglu I.B."/>
        </authorList>
    </citation>
    <scope>NUCLEOTIDE SEQUENCE [LARGE SCALE GENOMIC DNA]</scope>
    <source>
        <strain evidence="7 8">Faydin-H70</strain>
    </source>
</reference>
<evidence type="ECO:0000256" key="1">
    <source>
        <dbReference type="ARBA" id="ARBA00004459"/>
    </source>
</evidence>
<proteinExistence type="predicted"/>
<evidence type="ECO:0000256" key="3">
    <source>
        <dbReference type="ARBA" id="ARBA00023136"/>
    </source>
</evidence>
<evidence type="ECO:0000256" key="5">
    <source>
        <dbReference type="ARBA" id="ARBA00023288"/>
    </source>
</evidence>
<dbReference type="InterPro" id="IPR008874">
    <property type="entry name" value="TraT_complement-R"/>
</dbReference>
<keyword evidence="4" id="KW-0564">Palmitate</keyword>
<keyword evidence="2 6" id="KW-0732">Signal</keyword>
<dbReference type="PROSITE" id="PS51257">
    <property type="entry name" value="PROKAR_LIPOPROTEIN"/>
    <property type="match status" value="1"/>
</dbReference>
<evidence type="ECO:0000313" key="7">
    <source>
        <dbReference type="EMBL" id="MBX7491161.1"/>
    </source>
</evidence>
<dbReference type="Proteomes" id="UP000700059">
    <property type="component" value="Unassembled WGS sequence"/>
</dbReference>
<name>A0ABS7JP34_9HELI</name>
<keyword evidence="5" id="KW-0449">Lipoprotein</keyword>
<evidence type="ECO:0000256" key="6">
    <source>
        <dbReference type="SAM" id="SignalP"/>
    </source>
</evidence>
<comment type="subcellular location">
    <subcellularLocation>
        <location evidence="1">Cell outer membrane</location>
        <topology evidence="1">Lipid-anchor</topology>
    </subcellularLocation>
</comment>
<gene>
    <name evidence="7" type="ORF">K4G57_06760</name>
</gene>
<evidence type="ECO:0000256" key="2">
    <source>
        <dbReference type="ARBA" id="ARBA00022729"/>
    </source>
</evidence>
<dbReference type="EMBL" id="JAIGYQ010000009">
    <property type="protein sequence ID" value="MBX7491161.1"/>
    <property type="molecule type" value="Genomic_DNA"/>
</dbReference>
<keyword evidence="3" id="KW-0472">Membrane</keyword>
<evidence type="ECO:0000313" key="8">
    <source>
        <dbReference type="Proteomes" id="UP000700059"/>
    </source>
</evidence>
<evidence type="ECO:0000256" key="4">
    <source>
        <dbReference type="ARBA" id="ARBA00023139"/>
    </source>
</evidence>
<dbReference type="RefSeq" id="WP_221532428.1">
    <property type="nucleotide sequence ID" value="NZ_JAIGYP010000009.1"/>
</dbReference>